<dbReference type="SUPFAM" id="SSF56219">
    <property type="entry name" value="DNase I-like"/>
    <property type="match status" value="1"/>
</dbReference>
<dbReference type="SMART" id="SM00128">
    <property type="entry name" value="IPPc"/>
    <property type="match status" value="1"/>
</dbReference>
<evidence type="ECO:0000259" key="2">
    <source>
        <dbReference type="SMART" id="SM00128"/>
    </source>
</evidence>
<gene>
    <name evidence="3" type="ORF">SPSC_06005</name>
</gene>
<name>A0A127ZI99_9BASI</name>
<dbReference type="InterPro" id="IPR000300">
    <property type="entry name" value="IPPc"/>
</dbReference>
<dbReference type="Gene3D" id="3.60.10.10">
    <property type="entry name" value="Endonuclease/exonuclease/phosphatase"/>
    <property type="match status" value="1"/>
</dbReference>
<sequence>MTTSPDPYLLASAILTPDELPKLALVTYDASPTTPNTTGTDKHNVASGSTPPSHTQRIFVIVSNVSLGVEQSCILVIKPRRKDASTAVLLSAIPILPDLKIEIEPQQGLTASAATPRNYQPAATTLGLSSLPQSLPTIHTLLESVVPELFNNHKADSSNAALKLTLSHGVQSASGVTSDVRGLKDFVSVLKDLLKVAQEQSFGNDTHGWMKSYTEDLPHPPIPPPDAHKLDTWIFSRFSNSAFLPSTSTTSDVQRPASPTAADIRISVGTFNVNGQLPPDDIPTLIGLKKWLRAEQDPDLIVLGFQEVDTSGSAYLYRSPAREDAWTRAITRALGRRRADKYEKIASKQLVGLMMLVFARVELEVDEVATASVGVGLGGFVANKGAVAVRMKVGERTICFVNSHLSAFDGLQAMERRCWDWSEIYKRLRFRLEQPRMEDVGETPGRSAAASSAEQGEEVEKQEVQGVNRLKTAQDVKEQSAAEGDANGTPKEEPNGVNGISSDEHNPTILSTTTPLYTEHPIPDHDLILHFGDLNFRLDISHSEAHRLIRQRDYPTLYRYDQLESLRTSGSLFDDFVEGRIDFAPTYKFDKGTDRYDTSEKGRVPAWCDRVMWCVTREWEDGGGSATGEGVVLQAYESVGEVKFSDHKPVRATLLVRVR</sequence>
<dbReference type="GO" id="GO:0004439">
    <property type="term" value="F:phosphatidylinositol-4,5-bisphosphate 5-phosphatase activity"/>
    <property type="evidence" value="ECO:0007669"/>
    <property type="project" value="TreeGrafter"/>
</dbReference>
<dbReference type="InterPro" id="IPR046985">
    <property type="entry name" value="IP5"/>
</dbReference>
<dbReference type="PANTHER" id="PTHR11200">
    <property type="entry name" value="INOSITOL 5-PHOSPHATASE"/>
    <property type="match status" value="1"/>
</dbReference>
<protein>
    <submittedName>
        <fullName evidence="3">Related to INP52-phosphatidylinositol phosphate phosphatase</fullName>
    </submittedName>
</protein>
<feature type="domain" description="Inositol polyphosphate-related phosphatase" evidence="2">
    <location>
        <begin position="262"/>
        <end position="659"/>
    </location>
</feature>
<reference evidence="3" key="1">
    <citation type="submission" date="2014-06" db="EMBL/GenBank/DDBJ databases">
        <authorList>
            <person name="Ju J."/>
            <person name="Zhang J."/>
        </authorList>
    </citation>
    <scope>NUCLEOTIDE SEQUENCE</scope>
    <source>
        <strain evidence="3">SscI8</strain>
    </source>
</reference>
<dbReference type="PANTHER" id="PTHR11200:SF300">
    <property type="entry name" value="TYPE II INOSITOL 1,4,5-TRISPHOSPHATE 5-PHOSPHATASE"/>
    <property type="match status" value="1"/>
</dbReference>
<accession>A0A127ZI99</accession>
<proteinExistence type="predicted"/>
<dbReference type="EMBL" id="LK056691">
    <property type="protein sequence ID" value="CDU25834.1"/>
    <property type="molecule type" value="Genomic_DNA"/>
</dbReference>
<feature type="region of interest" description="Disordered" evidence="1">
    <location>
        <begin position="31"/>
        <end position="52"/>
    </location>
</feature>
<dbReference type="GO" id="GO:0046856">
    <property type="term" value="P:phosphatidylinositol dephosphorylation"/>
    <property type="evidence" value="ECO:0007669"/>
    <property type="project" value="InterPro"/>
</dbReference>
<feature type="region of interest" description="Disordered" evidence="1">
    <location>
        <begin position="439"/>
        <end position="514"/>
    </location>
</feature>
<dbReference type="Pfam" id="PF22669">
    <property type="entry name" value="Exo_endo_phos2"/>
    <property type="match status" value="1"/>
</dbReference>
<evidence type="ECO:0000256" key="1">
    <source>
        <dbReference type="SAM" id="MobiDB-lite"/>
    </source>
</evidence>
<evidence type="ECO:0000313" key="3">
    <source>
        <dbReference type="EMBL" id="CDU25834.1"/>
    </source>
</evidence>
<organism evidence="3">
    <name type="scientific">Sporisorium scitamineum</name>
    <dbReference type="NCBI Taxonomy" id="49012"/>
    <lineage>
        <taxon>Eukaryota</taxon>
        <taxon>Fungi</taxon>
        <taxon>Dikarya</taxon>
        <taxon>Basidiomycota</taxon>
        <taxon>Ustilaginomycotina</taxon>
        <taxon>Ustilaginomycetes</taxon>
        <taxon>Ustilaginales</taxon>
        <taxon>Ustilaginaceae</taxon>
        <taxon>Sporisorium</taxon>
    </lineage>
</organism>
<dbReference type="InterPro" id="IPR036691">
    <property type="entry name" value="Endo/exonu/phosph_ase_sf"/>
</dbReference>
<dbReference type="AlphaFoldDB" id="A0A127ZI99"/>
<dbReference type="OrthoDB" id="7862313at2759"/>